<dbReference type="KEGG" id="tcn:H9L16_11645"/>
<dbReference type="AlphaFoldDB" id="A0A7G9SNA0"/>
<feature type="compositionally biased region" description="Gly residues" evidence="1">
    <location>
        <begin position="190"/>
        <end position="203"/>
    </location>
</feature>
<feature type="region of interest" description="Disordered" evidence="1">
    <location>
        <begin position="301"/>
        <end position="334"/>
    </location>
</feature>
<dbReference type="RefSeq" id="WP_187551848.1">
    <property type="nucleotide sequence ID" value="NZ_CP060719.1"/>
</dbReference>
<gene>
    <name evidence="2" type="ORF">H9L16_11645</name>
</gene>
<keyword evidence="3" id="KW-1185">Reference proteome</keyword>
<proteinExistence type="predicted"/>
<evidence type="ECO:0000313" key="2">
    <source>
        <dbReference type="EMBL" id="QNN69325.1"/>
    </source>
</evidence>
<feature type="region of interest" description="Disordered" evidence="1">
    <location>
        <begin position="33"/>
        <end position="61"/>
    </location>
</feature>
<organism evidence="2 3">
    <name type="scientific">Thermomonas carbonis</name>
    <dbReference type="NCBI Taxonomy" id="1463158"/>
    <lineage>
        <taxon>Bacteria</taxon>
        <taxon>Pseudomonadati</taxon>
        <taxon>Pseudomonadota</taxon>
        <taxon>Gammaproteobacteria</taxon>
        <taxon>Lysobacterales</taxon>
        <taxon>Lysobacteraceae</taxon>
        <taxon>Thermomonas</taxon>
    </lineage>
</organism>
<feature type="region of interest" description="Disordered" evidence="1">
    <location>
        <begin position="1"/>
        <end position="21"/>
    </location>
</feature>
<accession>A0A7G9SNA0</accession>
<dbReference type="Proteomes" id="UP000515804">
    <property type="component" value="Chromosome"/>
</dbReference>
<feature type="compositionally biased region" description="Low complexity" evidence="1">
    <location>
        <begin position="101"/>
        <end position="120"/>
    </location>
</feature>
<sequence length="334" mass="35062">MRERSVQVPEVQLREPQPRQQVEEIATLRPQPVRSLQPSERQAQLRMPELRNQPQSLDVPTPQRMQAVAARATPDIATRQLQVPTLRGEVRDIPMPPGGAPTPAAQPGRGTASNANAAANGTGGERGNALSAGKAPAGSGQGTTAAAQGGRGVTTAGAGAGPGNKPAPGGWPGTAKTDDWGASNRNVAGTGTGNGRNGDGSGKPGLYNSDGSLRLPDEWTQQSGINVDRSGTWLKRPGLEYRGTRFDKYWIPQGNLLEEWVRRGIKKIAIPIPGTNTRLECVVSMLQLGGGCFPVNPDVNAQPAVARPPPDIPFKPQLQEDNGSVKPQDPPPGG</sequence>
<protein>
    <submittedName>
        <fullName evidence="2">Uncharacterized protein</fullName>
    </submittedName>
</protein>
<name>A0A7G9SNA0_9GAMM</name>
<dbReference type="EMBL" id="CP060719">
    <property type="protein sequence ID" value="QNN69325.1"/>
    <property type="molecule type" value="Genomic_DNA"/>
</dbReference>
<evidence type="ECO:0000313" key="3">
    <source>
        <dbReference type="Proteomes" id="UP000515804"/>
    </source>
</evidence>
<reference evidence="2 3" key="1">
    <citation type="submission" date="2020-08" db="EMBL/GenBank/DDBJ databases">
        <title>Genome sequence of Thermomonas carbonis KCTC 42013T.</title>
        <authorList>
            <person name="Hyun D.-W."/>
            <person name="Bae J.-W."/>
        </authorList>
    </citation>
    <scope>NUCLEOTIDE SEQUENCE [LARGE SCALE GENOMIC DNA]</scope>
    <source>
        <strain evidence="2 3">KCTC 42013</strain>
    </source>
</reference>
<evidence type="ECO:0000256" key="1">
    <source>
        <dbReference type="SAM" id="MobiDB-lite"/>
    </source>
</evidence>
<feature type="region of interest" description="Disordered" evidence="1">
    <location>
        <begin position="89"/>
        <end position="217"/>
    </location>
</feature>
<feature type="compositionally biased region" description="Low complexity" evidence="1">
    <location>
        <begin position="135"/>
        <end position="168"/>
    </location>
</feature>